<keyword evidence="4" id="KW-1185">Reference proteome</keyword>
<keyword evidence="2" id="KW-1133">Transmembrane helix</keyword>
<comment type="caution">
    <text evidence="3">The sequence shown here is derived from an EMBL/GenBank/DDBJ whole genome shotgun (WGS) entry which is preliminary data.</text>
</comment>
<name>A0ABV3FUJ6_9NOCA</name>
<sequence>MFHNNDDGVDWGGTTVVLVLVLVAAVLVLIVVSNADFGNRDRPTAPRTPGPCEPFCPAPRTP</sequence>
<dbReference type="EMBL" id="JBFAKC010000006">
    <property type="protein sequence ID" value="MEV0709102.1"/>
    <property type="molecule type" value="Genomic_DNA"/>
</dbReference>
<keyword evidence="2" id="KW-0472">Membrane</keyword>
<reference evidence="3 4" key="1">
    <citation type="submission" date="2024-06" db="EMBL/GenBank/DDBJ databases">
        <title>The Natural Products Discovery Center: Release of the First 8490 Sequenced Strains for Exploring Actinobacteria Biosynthetic Diversity.</title>
        <authorList>
            <person name="Kalkreuter E."/>
            <person name="Kautsar S.A."/>
            <person name="Yang D."/>
            <person name="Bader C.D."/>
            <person name="Teijaro C.N."/>
            <person name="Fluegel L."/>
            <person name="Davis C.M."/>
            <person name="Simpson J.R."/>
            <person name="Lauterbach L."/>
            <person name="Steele A.D."/>
            <person name="Gui C."/>
            <person name="Meng S."/>
            <person name="Li G."/>
            <person name="Viehrig K."/>
            <person name="Ye F."/>
            <person name="Su P."/>
            <person name="Kiefer A.F."/>
            <person name="Nichols A."/>
            <person name="Cepeda A.J."/>
            <person name="Yan W."/>
            <person name="Fan B."/>
            <person name="Jiang Y."/>
            <person name="Adhikari A."/>
            <person name="Zheng C.-J."/>
            <person name="Schuster L."/>
            <person name="Cowan T.M."/>
            <person name="Smanski M.J."/>
            <person name="Chevrette M.G."/>
            <person name="De Carvalho L.P.S."/>
            <person name="Shen B."/>
        </authorList>
    </citation>
    <scope>NUCLEOTIDE SEQUENCE [LARGE SCALE GENOMIC DNA]</scope>
    <source>
        <strain evidence="3 4">NPDC050403</strain>
    </source>
</reference>
<evidence type="ECO:0000256" key="2">
    <source>
        <dbReference type="SAM" id="Phobius"/>
    </source>
</evidence>
<keyword evidence="2" id="KW-0812">Transmembrane</keyword>
<proteinExistence type="predicted"/>
<organism evidence="3 4">
    <name type="scientific">Nocardia aurea</name>
    <dbReference type="NCBI Taxonomy" id="2144174"/>
    <lineage>
        <taxon>Bacteria</taxon>
        <taxon>Bacillati</taxon>
        <taxon>Actinomycetota</taxon>
        <taxon>Actinomycetes</taxon>
        <taxon>Mycobacteriales</taxon>
        <taxon>Nocardiaceae</taxon>
        <taxon>Nocardia</taxon>
    </lineage>
</organism>
<feature type="compositionally biased region" description="Pro residues" evidence="1">
    <location>
        <begin position="46"/>
        <end position="62"/>
    </location>
</feature>
<dbReference type="RefSeq" id="WP_109528490.1">
    <property type="nucleotide sequence ID" value="NZ_JBEXKW010000001.1"/>
</dbReference>
<evidence type="ECO:0000313" key="3">
    <source>
        <dbReference type="EMBL" id="MEV0709102.1"/>
    </source>
</evidence>
<protein>
    <submittedName>
        <fullName evidence="3">Uncharacterized protein</fullName>
    </submittedName>
</protein>
<dbReference type="Proteomes" id="UP001551695">
    <property type="component" value="Unassembled WGS sequence"/>
</dbReference>
<feature type="transmembrane region" description="Helical" evidence="2">
    <location>
        <begin position="12"/>
        <end position="32"/>
    </location>
</feature>
<gene>
    <name evidence="3" type="ORF">AB0I48_16205</name>
</gene>
<evidence type="ECO:0000313" key="4">
    <source>
        <dbReference type="Proteomes" id="UP001551695"/>
    </source>
</evidence>
<accession>A0ABV3FUJ6</accession>
<feature type="region of interest" description="Disordered" evidence="1">
    <location>
        <begin position="37"/>
        <end position="62"/>
    </location>
</feature>
<evidence type="ECO:0000256" key="1">
    <source>
        <dbReference type="SAM" id="MobiDB-lite"/>
    </source>
</evidence>